<dbReference type="InterPro" id="IPR009056">
    <property type="entry name" value="Cyt_c-like_dom"/>
</dbReference>
<proteinExistence type="predicted"/>
<keyword evidence="3 4" id="KW-0408">Iron</keyword>
<dbReference type="EMBL" id="MFNF01000017">
    <property type="protein sequence ID" value="OGH03372.1"/>
    <property type="molecule type" value="Genomic_DNA"/>
</dbReference>
<sequence>MKRFVIALALVAFSTGSALALDGKALYGEKKCAMCHGPEGKSAAKTFPSLAGKDAAFLAAETKKIKSGERAGAMTGAMKINPGVKNSTDEEITAIAEYLAAVK</sequence>
<evidence type="ECO:0000256" key="5">
    <source>
        <dbReference type="SAM" id="SignalP"/>
    </source>
</evidence>
<evidence type="ECO:0000313" key="7">
    <source>
        <dbReference type="EMBL" id="OGH03372.1"/>
    </source>
</evidence>
<keyword evidence="5" id="KW-0732">Signal</keyword>
<dbReference type="AlphaFoldDB" id="A0A1F6GZ73"/>
<dbReference type="PANTHER" id="PTHR33751:SF1">
    <property type="entry name" value="CBB3-TYPE CYTOCHROME C OXIDASE SUBUNIT FIXP"/>
    <property type="match status" value="1"/>
</dbReference>
<dbReference type="GO" id="GO:0009055">
    <property type="term" value="F:electron transfer activity"/>
    <property type="evidence" value="ECO:0007669"/>
    <property type="project" value="InterPro"/>
</dbReference>
<organism evidence="7 8">
    <name type="scientific">Candidatus Lambdaproteobacteria bacterium RIFOXYD2_FULL_56_26</name>
    <dbReference type="NCBI Taxonomy" id="1817773"/>
    <lineage>
        <taxon>Bacteria</taxon>
        <taxon>Pseudomonadati</taxon>
        <taxon>Pseudomonadota</taxon>
        <taxon>Candidatus Lambdaproteobacteria</taxon>
    </lineage>
</organism>
<evidence type="ECO:0000256" key="3">
    <source>
        <dbReference type="ARBA" id="ARBA00023004"/>
    </source>
</evidence>
<dbReference type="Gene3D" id="1.10.760.10">
    <property type="entry name" value="Cytochrome c-like domain"/>
    <property type="match status" value="1"/>
</dbReference>
<evidence type="ECO:0000256" key="4">
    <source>
        <dbReference type="PROSITE-ProRule" id="PRU00433"/>
    </source>
</evidence>
<evidence type="ECO:0000256" key="1">
    <source>
        <dbReference type="ARBA" id="ARBA00022617"/>
    </source>
</evidence>
<keyword evidence="2 4" id="KW-0479">Metal-binding</keyword>
<comment type="caution">
    <text evidence="7">The sequence shown here is derived from an EMBL/GenBank/DDBJ whole genome shotgun (WGS) entry which is preliminary data.</text>
</comment>
<dbReference type="GO" id="GO:0046872">
    <property type="term" value="F:metal ion binding"/>
    <property type="evidence" value="ECO:0007669"/>
    <property type="project" value="UniProtKB-KW"/>
</dbReference>
<dbReference type="InterPro" id="IPR036909">
    <property type="entry name" value="Cyt_c-like_dom_sf"/>
</dbReference>
<accession>A0A1F6GZ73</accession>
<protein>
    <recommendedName>
        <fullName evidence="6">Cytochrome c domain-containing protein</fullName>
    </recommendedName>
</protein>
<dbReference type="PANTHER" id="PTHR33751">
    <property type="entry name" value="CBB3-TYPE CYTOCHROME C OXIDASE SUBUNIT FIXP"/>
    <property type="match status" value="1"/>
</dbReference>
<gene>
    <name evidence="7" type="ORF">A2557_02495</name>
</gene>
<evidence type="ECO:0000313" key="8">
    <source>
        <dbReference type="Proteomes" id="UP000177583"/>
    </source>
</evidence>
<dbReference type="PROSITE" id="PS51007">
    <property type="entry name" value="CYTC"/>
    <property type="match status" value="1"/>
</dbReference>
<evidence type="ECO:0000259" key="6">
    <source>
        <dbReference type="PROSITE" id="PS51007"/>
    </source>
</evidence>
<dbReference type="Proteomes" id="UP000177583">
    <property type="component" value="Unassembled WGS sequence"/>
</dbReference>
<keyword evidence="1 4" id="KW-0349">Heme</keyword>
<dbReference type="SUPFAM" id="SSF46626">
    <property type="entry name" value="Cytochrome c"/>
    <property type="match status" value="1"/>
</dbReference>
<feature type="signal peptide" evidence="5">
    <location>
        <begin position="1"/>
        <end position="20"/>
    </location>
</feature>
<feature type="domain" description="Cytochrome c" evidence="6">
    <location>
        <begin position="18"/>
        <end position="103"/>
    </location>
</feature>
<feature type="chain" id="PRO_5009524891" description="Cytochrome c domain-containing protein" evidence="5">
    <location>
        <begin position="21"/>
        <end position="103"/>
    </location>
</feature>
<reference evidence="7 8" key="1">
    <citation type="journal article" date="2016" name="Nat. Commun.">
        <title>Thousands of microbial genomes shed light on interconnected biogeochemical processes in an aquifer system.</title>
        <authorList>
            <person name="Anantharaman K."/>
            <person name="Brown C.T."/>
            <person name="Hug L.A."/>
            <person name="Sharon I."/>
            <person name="Castelle C.J."/>
            <person name="Probst A.J."/>
            <person name="Thomas B.C."/>
            <person name="Singh A."/>
            <person name="Wilkins M.J."/>
            <person name="Karaoz U."/>
            <person name="Brodie E.L."/>
            <person name="Williams K.H."/>
            <person name="Hubbard S.S."/>
            <person name="Banfield J.F."/>
        </authorList>
    </citation>
    <scope>NUCLEOTIDE SEQUENCE [LARGE SCALE GENOMIC DNA]</scope>
</reference>
<name>A0A1F6GZ73_9PROT</name>
<evidence type="ECO:0000256" key="2">
    <source>
        <dbReference type="ARBA" id="ARBA00022723"/>
    </source>
</evidence>
<dbReference type="Pfam" id="PF00034">
    <property type="entry name" value="Cytochrom_C"/>
    <property type="match status" value="1"/>
</dbReference>
<dbReference type="GO" id="GO:0020037">
    <property type="term" value="F:heme binding"/>
    <property type="evidence" value="ECO:0007669"/>
    <property type="project" value="InterPro"/>
</dbReference>
<dbReference type="InterPro" id="IPR050597">
    <property type="entry name" value="Cytochrome_c_Oxidase_Subunit"/>
</dbReference>